<name>A0AAU9WH32_9CNID</name>
<feature type="compositionally biased region" description="Polar residues" evidence="3">
    <location>
        <begin position="235"/>
        <end position="248"/>
    </location>
</feature>
<feature type="region of interest" description="Disordered" evidence="3">
    <location>
        <begin position="380"/>
        <end position="401"/>
    </location>
</feature>
<dbReference type="InterPro" id="IPR011990">
    <property type="entry name" value="TPR-like_helical_dom_sf"/>
</dbReference>
<sequence>MGQGSSKESYKNAVKKLSSIELANIEAVFNEISTKREDGTRHVELSLINRQDFAERFRLPGFIAERLFHAFDRNESGTIDLEEFIGGIALCLHGKVKDKCRLLFHIFNLSDDDGVSRDELTAVLLSSLESAHVILDNVEETEQPTEGNNTDKLIETVSRIVSDAFDTCNVSKTGKLSAKEFEHWLYRNPKIMDNVFGWQCPSPEEGQWMNESSPEASPTKTKFTSILSDESVQSVEIQGVPSEQSDNRTLSDLFSSNTSTSSDAEGHSFFDSLVAPAASDPFSQIGGQTFPPSVVFSEPIHQPSEKQSAPEPAQGDLGFKVVNNQDTIQQDSEQWPPFQGAETPMPPVAPILSQTSVAHDDPLNAMQNQESSNLKLEITKEQKLPSAPPTPEGEWVRSKQTEAERRSSAWIATPQTNQFLVTIGSGMLNPADVDQQFLTSPGLVIEGPQVDPVKELMSKFMGEQDAENRKTLSVDSVPLDESGLRELLRQQCWRAALEFTTRFLTAHGQGVGQKGQRALHTHKTLQVWFCRIALMFKLQMFSTAEVELEAFGSFNQPDLFYEFYPDTYPGRKGSMVPFSLRVLHAELPQYMGRPKDALDNLYELQRKCSRIQKNLQDNLTEDGGQGEMTPENRLAAIELWITREVRVLYSIGNCFLGMKDYSLAVTVFKSIMDKDPSCEFNLLSGIGRIYLQLGDLETAQSYFKQVESKATGDPNSLSSVVMNKGLLALSAGSYDEAHRHFVAATKLDPYSSVAINNVAVCLLFLGKLKEASLTYHLALSLLERIIWKDPETNLQEGLLFNLCAIYELESSHSMQKKQKLLELVAKHRGDGFNTSFLKIA</sequence>
<dbReference type="PROSITE" id="PS00018">
    <property type="entry name" value="EF_HAND_1"/>
    <property type="match status" value="1"/>
</dbReference>
<dbReference type="PROSITE" id="PS50222">
    <property type="entry name" value="EF_HAND_2"/>
    <property type="match status" value="1"/>
</dbReference>
<dbReference type="GO" id="GO:0005794">
    <property type="term" value="C:Golgi apparatus"/>
    <property type="evidence" value="ECO:0007669"/>
    <property type="project" value="TreeGrafter"/>
</dbReference>
<protein>
    <recommendedName>
        <fullName evidence="4">EF-hand domain-containing protein</fullName>
    </recommendedName>
</protein>
<feature type="region of interest" description="Disordered" evidence="3">
    <location>
        <begin position="235"/>
        <end position="262"/>
    </location>
</feature>
<keyword evidence="6" id="KW-1185">Reference proteome</keyword>
<evidence type="ECO:0000259" key="4">
    <source>
        <dbReference type="PROSITE" id="PS50222"/>
    </source>
</evidence>
<dbReference type="InterPro" id="IPR018247">
    <property type="entry name" value="EF_Hand_1_Ca_BS"/>
</dbReference>
<evidence type="ECO:0000256" key="2">
    <source>
        <dbReference type="PROSITE-ProRule" id="PRU00339"/>
    </source>
</evidence>
<feature type="compositionally biased region" description="Low complexity" evidence="3">
    <location>
        <begin position="250"/>
        <end position="262"/>
    </location>
</feature>
<dbReference type="AlphaFoldDB" id="A0AAU9WH32"/>
<dbReference type="InterPro" id="IPR011992">
    <property type="entry name" value="EF-hand-dom_pair"/>
</dbReference>
<dbReference type="Pfam" id="PF13181">
    <property type="entry name" value="TPR_8"/>
    <property type="match status" value="1"/>
</dbReference>
<dbReference type="PANTHER" id="PTHR21581">
    <property type="entry name" value="D-ALANYL-D-ALANINE CARBOXYPEPTIDASE"/>
    <property type="match status" value="1"/>
</dbReference>
<proteinExistence type="predicted"/>
<dbReference type="InterPro" id="IPR019734">
    <property type="entry name" value="TPR_rpt"/>
</dbReference>
<feature type="repeat" description="TPR" evidence="2">
    <location>
        <begin position="718"/>
        <end position="751"/>
    </location>
</feature>
<dbReference type="PROSITE" id="PS50005">
    <property type="entry name" value="TPR"/>
    <property type="match status" value="2"/>
</dbReference>
<organism evidence="5 6">
    <name type="scientific">Pocillopora meandrina</name>
    <dbReference type="NCBI Taxonomy" id="46732"/>
    <lineage>
        <taxon>Eukaryota</taxon>
        <taxon>Metazoa</taxon>
        <taxon>Cnidaria</taxon>
        <taxon>Anthozoa</taxon>
        <taxon>Hexacorallia</taxon>
        <taxon>Scleractinia</taxon>
        <taxon>Astrocoeniina</taxon>
        <taxon>Pocilloporidae</taxon>
        <taxon>Pocillopora</taxon>
    </lineage>
</organism>
<evidence type="ECO:0000256" key="3">
    <source>
        <dbReference type="SAM" id="MobiDB-lite"/>
    </source>
</evidence>
<evidence type="ECO:0000256" key="1">
    <source>
        <dbReference type="ARBA" id="ARBA00022837"/>
    </source>
</evidence>
<dbReference type="InterPro" id="IPR002048">
    <property type="entry name" value="EF_hand_dom"/>
</dbReference>
<dbReference type="GO" id="GO:0030008">
    <property type="term" value="C:TRAPP complex"/>
    <property type="evidence" value="ECO:0007669"/>
    <property type="project" value="TreeGrafter"/>
</dbReference>
<gene>
    <name evidence="5" type="ORF">PMEA_00003647</name>
</gene>
<dbReference type="Pfam" id="PF13174">
    <property type="entry name" value="TPR_6"/>
    <property type="match status" value="1"/>
</dbReference>
<dbReference type="Gene3D" id="1.25.40.10">
    <property type="entry name" value="Tetratricopeptide repeat domain"/>
    <property type="match status" value="1"/>
</dbReference>
<feature type="domain" description="EF-hand" evidence="4">
    <location>
        <begin position="59"/>
        <end position="94"/>
    </location>
</feature>
<feature type="repeat" description="TPR" evidence="2">
    <location>
        <begin position="645"/>
        <end position="678"/>
    </location>
</feature>
<dbReference type="PANTHER" id="PTHR21581:SF6">
    <property type="entry name" value="TRAFFICKING PROTEIN PARTICLE COMPLEX SUBUNIT 12"/>
    <property type="match status" value="1"/>
</dbReference>
<dbReference type="SUPFAM" id="SSF48452">
    <property type="entry name" value="TPR-like"/>
    <property type="match status" value="1"/>
</dbReference>
<evidence type="ECO:0000313" key="6">
    <source>
        <dbReference type="Proteomes" id="UP001159428"/>
    </source>
</evidence>
<dbReference type="SUPFAM" id="SSF47473">
    <property type="entry name" value="EF-hand"/>
    <property type="match status" value="1"/>
</dbReference>
<keyword evidence="2" id="KW-0802">TPR repeat</keyword>
<dbReference type="EMBL" id="CALNXJ010000012">
    <property type="protein sequence ID" value="CAH3110381.1"/>
    <property type="molecule type" value="Genomic_DNA"/>
</dbReference>
<dbReference type="SMART" id="SM00028">
    <property type="entry name" value="TPR"/>
    <property type="match status" value="4"/>
</dbReference>
<evidence type="ECO:0000313" key="5">
    <source>
        <dbReference type="EMBL" id="CAH3110381.1"/>
    </source>
</evidence>
<accession>A0AAU9WH32</accession>
<keyword evidence="1" id="KW-0106">Calcium</keyword>
<reference evidence="5 6" key="1">
    <citation type="submission" date="2022-05" db="EMBL/GenBank/DDBJ databases">
        <authorList>
            <consortium name="Genoscope - CEA"/>
            <person name="William W."/>
        </authorList>
    </citation>
    <scope>NUCLEOTIDE SEQUENCE [LARGE SCALE GENOMIC DNA]</scope>
</reference>
<dbReference type="Proteomes" id="UP001159428">
    <property type="component" value="Unassembled WGS sequence"/>
</dbReference>
<dbReference type="Gene3D" id="1.10.238.10">
    <property type="entry name" value="EF-hand"/>
    <property type="match status" value="1"/>
</dbReference>
<dbReference type="GO" id="GO:0005509">
    <property type="term" value="F:calcium ion binding"/>
    <property type="evidence" value="ECO:0007669"/>
    <property type="project" value="InterPro"/>
</dbReference>
<comment type="caution">
    <text evidence="5">The sequence shown here is derived from an EMBL/GenBank/DDBJ whole genome shotgun (WGS) entry which is preliminary data.</text>
</comment>